<evidence type="ECO:0000313" key="2">
    <source>
        <dbReference type="EMBL" id="KAH1056717.1"/>
    </source>
</evidence>
<accession>A0A9D3USQ3</accession>
<dbReference type="InterPro" id="IPR013666">
    <property type="entry name" value="PH_pln"/>
</dbReference>
<evidence type="ECO:0000259" key="1">
    <source>
        <dbReference type="Pfam" id="PF08458"/>
    </source>
</evidence>
<dbReference type="OrthoDB" id="1738511at2759"/>
<organism evidence="2 3">
    <name type="scientific">Gossypium stocksii</name>
    <dbReference type="NCBI Taxonomy" id="47602"/>
    <lineage>
        <taxon>Eukaryota</taxon>
        <taxon>Viridiplantae</taxon>
        <taxon>Streptophyta</taxon>
        <taxon>Embryophyta</taxon>
        <taxon>Tracheophyta</taxon>
        <taxon>Spermatophyta</taxon>
        <taxon>Magnoliopsida</taxon>
        <taxon>eudicotyledons</taxon>
        <taxon>Gunneridae</taxon>
        <taxon>Pentapetalae</taxon>
        <taxon>rosids</taxon>
        <taxon>malvids</taxon>
        <taxon>Malvales</taxon>
        <taxon>Malvaceae</taxon>
        <taxon>Malvoideae</taxon>
        <taxon>Gossypium</taxon>
    </lineage>
</organism>
<dbReference type="AlphaFoldDB" id="A0A9D3USQ3"/>
<name>A0A9D3USQ3_9ROSI</name>
<sequence length="76" mass="8435">MSEWLRRQTRNLLGIACAVPDVISGVHSDIPAWPKRKRGDNAEQAAYFGIKTGERIIGFECKTKGDKQMRNGSGIC</sequence>
<dbReference type="EMBL" id="JAIQCV010000010">
    <property type="protein sequence ID" value="KAH1056717.1"/>
    <property type="molecule type" value="Genomic_DNA"/>
</dbReference>
<comment type="caution">
    <text evidence="2">The sequence shown here is derived from an EMBL/GenBank/DDBJ whole genome shotgun (WGS) entry which is preliminary data.</text>
</comment>
<gene>
    <name evidence="2" type="ORF">J1N35_034782</name>
</gene>
<keyword evidence="3" id="KW-1185">Reference proteome</keyword>
<reference evidence="2 3" key="1">
    <citation type="journal article" date="2021" name="Plant Biotechnol. J.">
        <title>Multi-omics assisted identification of the key and species-specific regulatory components of drought-tolerant mechanisms in Gossypium stocksii.</title>
        <authorList>
            <person name="Yu D."/>
            <person name="Ke L."/>
            <person name="Zhang D."/>
            <person name="Wu Y."/>
            <person name="Sun Y."/>
            <person name="Mei J."/>
            <person name="Sun J."/>
            <person name="Sun Y."/>
        </authorList>
    </citation>
    <scope>NUCLEOTIDE SEQUENCE [LARGE SCALE GENOMIC DNA]</scope>
    <source>
        <strain evidence="3">cv. E1</strain>
        <tissue evidence="2">Leaf</tissue>
    </source>
</reference>
<evidence type="ECO:0000313" key="3">
    <source>
        <dbReference type="Proteomes" id="UP000828251"/>
    </source>
</evidence>
<dbReference type="Pfam" id="PF08458">
    <property type="entry name" value="PH_2"/>
    <property type="match status" value="1"/>
</dbReference>
<protein>
    <recommendedName>
        <fullName evidence="1">Pleckstrin-like plant domain-containing protein</fullName>
    </recommendedName>
</protein>
<dbReference type="Proteomes" id="UP000828251">
    <property type="component" value="Unassembled WGS sequence"/>
</dbReference>
<feature type="domain" description="Pleckstrin-like plant" evidence="1">
    <location>
        <begin position="21"/>
        <end position="69"/>
    </location>
</feature>
<proteinExistence type="predicted"/>